<dbReference type="STRING" id="2340.JV46_27280"/>
<reference evidence="1 2" key="1">
    <citation type="journal article" date="2014" name="BMC Genomics">
        <title>The genome of the intracellular bacterium of the coastal bivalve, Solemya velum: a blueprint for thriving in and out of symbiosis.</title>
        <authorList>
            <person name="Dmytrenko O."/>
            <person name="Russell S.L."/>
            <person name="Loo W.T."/>
            <person name="Fontanez K.M."/>
            <person name="Liao L."/>
            <person name="Roeselers G."/>
            <person name="Sharma R."/>
            <person name="Stewart F.J."/>
            <person name="Newton I.L."/>
            <person name="Woyke T."/>
            <person name="Wu D."/>
            <person name="Lang J.M."/>
            <person name="Eisen J.A."/>
            <person name="Cavanaugh C.M."/>
        </authorList>
    </citation>
    <scope>NUCLEOTIDE SEQUENCE [LARGE SCALE GENOMIC DNA]</scope>
    <source>
        <strain evidence="1 2">WH</strain>
    </source>
</reference>
<evidence type="ECO:0000313" key="1">
    <source>
        <dbReference type="EMBL" id="KHF24299.1"/>
    </source>
</evidence>
<protein>
    <recommendedName>
        <fullName evidence="3">Methylase</fullName>
    </recommendedName>
</protein>
<dbReference type="Gene3D" id="3.40.50.150">
    <property type="entry name" value="Vaccinia Virus protein VP39"/>
    <property type="match status" value="1"/>
</dbReference>
<dbReference type="PANTHER" id="PTHR20974:SF0">
    <property type="entry name" value="UPF0585 PROTEIN CG18661"/>
    <property type="match status" value="1"/>
</dbReference>
<dbReference type="RefSeq" id="WP_043118389.1">
    <property type="nucleotide sequence ID" value="NZ_JRAA01000003.1"/>
</dbReference>
<evidence type="ECO:0008006" key="3">
    <source>
        <dbReference type="Google" id="ProtNLM"/>
    </source>
</evidence>
<name>A0A0B0H8W2_SOVGS</name>
<dbReference type="PANTHER" id="PTHR20974">
    <property type="entry name" value="UPF0585 PROTEIN CG18661"/>
    <property type="match status" value="1"/>
</dbReference>
<dbReference type="SUPFAM" id="SSF53335">
    <property type="entry name" value="S-adenosyl-L-methionine-dependent methyltransferases"/>
    <property type="match status" value="1"/>
</dbReference>
<evidence type="ECO:0000313" key="2">
    <source>
        <dbReference type="Proteomes" id="UP000030856"/>
    </source>
</evidence>
<comment type="caution">
    <text evidence="1">The sequence shown here is derived from an EMBL/GenBank/DDBJ whole genome shotgun (WGS) entry which is preliminary data.</text>
</comment>
<dbReference type="InterPro" id="IPR010342">
    <property type="entry name" value="DUF938"/>
</dbReference>
<organism evidence="1 2">
    <name type="scientific">Solemya velum gill symbiont</name>
    <dbReference type="NCBI Taxonomy" id="2340"/>
    <lineage>
        <taxon>Bacteria</taxon>
        <taxon>Pseudomonadati</taxon>
        <taxon>Pseudomonadota</taxon>
        <taxon>Gammaproteobacteria</taxon>
        <taxon>sulfur-oxidizing symbionts</taxon>
    </lineage>
</organism>
<keyword evidence="2" id="KW-1185">Reference proteome</keyword>
<dbReference type="AlphaFoldDB" id="A0A0B0H8W2"/>
<dbReference type="Pfam" id="PF06080">
    <property type="entry name" value="DUF938"/>
    <property type="match status" value="1"/>
</dbReference>
<dbReference type="eggNOG" id="COG0500">
    <property type="taxonomic scope" value="Bacteria"/>
</dbReference>
<sequence>MMNKPWAESCDQNREPILEVIRPLFSESGSILEIGSGTGQHAVFFAQQLPHMQWHASDQSDYHAGISMWVEEAALPNVHGPFQLDVMQEDWPQIDIDAVFSANSAHIMDEKMVEAMFAGVGEILPHAGVFALYGPFNYDGSYTSESNARFDEWLKSRDPHSGIKSFEWLNSLARAAGMKLQDDVAMPANNRILVWVKDAE</sequence>
<dbReference type="PATRIC" id="fig|2340.3.peg.2372"/>
<proteinExistence type="predicted"/>
<gene>
    <name evidence="1" type="ORF">JV46_27280</name>
</gene>
<dbReference type="EMBL" id="JRAA01000003">
    <property type="protein sequence ID" value="KHF24299.1"/>
    <property type="molecule type" value="Genomic_DNA"/>
</dbReference>
<dbReference type="Proteomes" id="UP000030856">
    <property type="component" value="Unassembled WGS sequence"/>
</dbReference>
<dbReference type="InterPro" id="IPR029063">
    <property type="entry name" value="SAM-dependent_MTases_sf"/>
</dbReference>
<accession>A0A0B0H8W2</accession>
<dbReference type="OrthoDB" id="5563826at2"/>